<dbReference type="PANTHER" id="PTHR43560">
    <property type="entry name" value="ION-TRANSLOCATING OXIDOREDUCTASE COMPLEX SUBUNIT B"/>
    <property type="match status" value="1"/>
</dbReference>
<dbReference type="OrthoDB" id="9798098at2"/>
<reference evidence="7 8" key="1">
    <citation type="submission" date="2016-10" db="EMBL/GenBank/DDBJ databases">
        <authorList>
            <person name="de Groot N.N."/>
        </authorList>
    </citation>
    <scope>NUCLEOTIDE SEQUENCE [LARGE SCALE GENOMIC DNA]</scope>
    <source>
        <strain evidence="7 8">DSM 20678</strain>
    </source>
</reference>
<dbReference type="SUPFAM" id="SSF53920">
    <property type="entry name" value="Fe-only hydrogenase"/>
    <property type="match status" value="1"/>
</dbReference>
<keyword evidence="2" id="KW-0479">Metal-binding</keyword>
<dbReference type="PANTHER" id="PTHR43560:SF1">
    <property type="entry name" value="ION-TRANSLOCATING OXIDOREDUCTASE COMPLEX SUBUNIT B"/>
    <property type="match status" value="1"/>
</dbReference>
<dbReference type="InterPro" id="IPR017900">
    <property type="entry name" value="4Fe4S_Fe_S_CS"/>
</dbReference>
<dbReference type="PROSITE" id="PS00198">
    <property type="entry name" value="4FE4S_FER_1"/>
    <property type="match status" value="1"/>
</dbReference>
<keyword evidence="4" id="KW-0411">Iron-sulfur</keyword>
<dbReference type="GO" id="GO:0051539">
    <property type="term" value="F:4 iron, 4 sulfur cluster binding"/>
    <property type="evidence" value="ECO:0007669"/>
    <property type="project" value="UniProtKB-KW"/>
</dbReference>
<feature type="domain" description="4Fe-4S ferredoxin-type" evidence="5">
    <location>
        <begin position="38"/>
        <end position="66"/>
    </location>
</feature>
<name>A0A1I5SIP7_9FIRM</name>
<dbReference type="PROSITE" id="PS51656">
    <property type="entry name" value="4FE4S"/>
    <property type="match status" value="1"/>
</dbReference>
<dbReference type="Gene3D" id="1.10.15.40">
    <property type="entry name" value="Electron transport complex subunit B, putative Fe-S cluster"/>
    <property type="match status" value="1"/>
</dbReference>
<dbReference type="SUPFAM" id="SSF54862">
    <property type="entry name" value="4Fe-4S ferredoxins"/>
    <property type="match status" value="1"/>
</dbReference>
<evidence type="ECO:0000313" key="7">
    <source>
        <dbReference type="EMBL" id="SFP70531.1"/>
    </source>
</evidence>
<evidence type="ECO:0000256" key="2">
    <source>
        <dbReference type="ARBA" id="ARBA00022723"/>
    </source>
</evidence>
<proteinExistence type="predicted"/>
<organism evidence="7 8">
    <name type="scientific">Caldicoprobacter faecalis</name>
    <dbReference type="NCBI Taxonomy" id="937334"/>
    <lineage>
        <taxon>Bacteria</taxon>
        <taxon>Bacillati</taxon>
        <taxon>Bacillota</taxon>
        <taxon>Clostridia</taxon>
        <taxon>Caldicoprobacterales</taxon>
        <taxon>Caldicoprobacteraceae</taxon>
        <taxon>Caldicoprobacter</taxon>
    </lineage>
</organism>
<keyword evidence="1" id="KW-0004">4Fe-4S</keyword>
<dbReference type="Gene3D" id="3.30.70.20">
    <property type="match status" value="1"/>
</dbReference>
<dbReference type="RefSeq" id="WP_035146024.1">
    <property type="nucleotide sequence ID" value="NZ_FOXR01000002.1"/>
</dbReference>
<dbReference type="InterPro" id="IPR017896">
    <property type="entry name" value="4Fe4S_Fe-S-bd"/>
</dbReference>
<gene>
    <name evidence="7" type="ORF">SAMN05444406_102149</name>
</gene>
<evidence type="ECO:0000313" key="8">
    <source>
        <dbReference type="Proteomes" id="UP000198577"/>
    </source>
</evidence>
<dbReference type="EMBL" id="FOXR01000002">
    <property type="protein sequence ID" value="SFP70531.1"/>
    <property type="molecule type" value="Genomic_DNA"/>
</dbReference>
<feature type="domain" description="4Fe-4S" evidence="6">
    <location>
        <begin position="368"/>
        <end position="427"/>
    </location>
</feature>
<dbReference type="InterPro" id="IPR009016">
    <property type="entry name" value="Fe_hydrogenase"/>
</dbReference>
<dbReference type="InterPro" id="IPR050395">
    <property type="entry name" value="4Fe4S_Ferredoxin_RnfB"/>
</dbReference>
<dbReference type="Pfam" id="PF13237">
    <property type="entry name" value="Fer4_10"/>
    <property type="match status" value="1"/>
</dbReference>
<evidence type="ECO:0000256" key="1">
    <source>
        <dbReference type="ARBA" id="ARBA00022485"/>
    </source>
</evidence>
<dbReference type="STRING" id="937334.SAMN05444406_102149"/>
<dbReference type="PROSITE" id="PS51379">
    <property type="entry name" value="4FE4S_FER_2"/>
    <property type="match status" value="2"/>
</dbReference>
<feature type="domain" description="4Fe-4S ferredoxin-type" evidence="5">
    <location>
        <begin position="8"/>
        <end position="37"/>
    </location>
</feature>
<dbReference type="GO" id="GO:0046872">
    <property type="term" value="F:metal ion binding"/>
    <property type="evidence" value="ECO:0007669"/>
    <property type="project" value="UniProtKB-KW"/>
</dbReference>
<accession>A0A1I5SIP7</accession>
<dbReference type="Proteomes" id="UP000198577">
    <property type="component" value="Unassembled WGS sequence"/>
</dbReference>
<evidence type="ECO:0000259" key="5">
    <source>
        <dbReference type="PROSITE" id="PS51379"/>
    </source>
</evidence>
<dbReference type="InterPro" id="IPR004108">
    <property type="entry name" value="Fe_hydrogenase_lsu_C"/>
</dbReference>
<dbReference type="Gene3D" id="3.40.950.10">
    <property type="entry name" value="Fe-only Hydrogenase (Larger Subunit), Chain L, domain 3"/>
    <property type="match status" value="1"/>
</dbReference>
<sequence>MKLKEYYHSVTLRRDKCRGCTNCIKRCPTEAIRVRDGKARIIAERCIDCGECIRVCPYHAKVAVTDPLSSIERFRYRIALPAPTLYGQFKNVSDINVILAGLKNLGFDYVYEVARGADYVTAFVKQALKDPNRKRPIISSSCPAIVRLIQVRFPELIDNIVDVDSPMEITAQLARNEFCEKYGVKPEEVGVFFITPCAAKMTSIRNPVGRKESSVDGAISIQEIYGQLYNQISKLKREDVAQMASPFGVGWANSGGESLALGIDSYLAVDGIQNVIRVLEEIEDDKLTDLEYFEGLACPGGCVGGPLTVENGFVAKNRIRKLSEKAKGRPVSEDELHEVGQKISWRLDEKILPKPVMKLDDDIVEAMKKMETIKEIYESLPGLDCGSCGSPSCRTLAEDIVRGYASEMDCVFKLREKVKQLALEMIELSEKIPGGRKEKERQE</sequence>
<keyword evidence="8" id="KW-1185">Reference proteome</keyword>
<dbReference type="Pfam" id="PF02906">
    <property type="entry name" value="Fe_hyd_lg_C"/>
    <property type="match status" value="2"/>
</dbReference>
<dbReference type="AlphaFoldDB" id="A0A1I5SIP7"/>
<evidence type="ECO:0000256" key="3">
    <source>
        <dbReference type="ARBA" id="ARBA00023004"/>
    </source>
</evidence>
<dbReference type="InterPro" id="IPR007202">
    <property type="entry name" value="4Fe-4S_dom"/>
</dbReference>
<dbReference type="Pfam" id="PF04060">
    <property type="entry name" value="FeS"/>
    <property type="match status" value="1"/>
</dbReference>
<protein>
    <submittedName>
        <fullName evidence="7">Iron only hydrogenase large subunit, C-terminal domain</fullName>
    </submittedName>
</protein>
<keyword evidence="3" id="KW-0408">Iron</keyword>
<evidence type="ECO:0000256" key="4">
    <source>
        <dbReference type="ARBA" id="ARBA00023014"/>
    </source>
</evidence>
<evidence type="ECO:0000259" key="6">
    <source>
        <dbReference type="PROSITE" id="PS51656"/>
    </source>
</evidence>